<evidence type="ECO:0000259" key="3">
    <source>
        <dbReference type="Pfam" id="PF01464"/>
    </source>
</evidence>
<accession>A0A1H7XEL3</accession>
<feature type="transmembrane region" description="Helical" evidence="2">
    <location>
        <begin position="20"/>
        <end position="39"/>
    </location>
</feature>
<keyword evidence="5" id="KW-1185">Reference proteome</keyword>
<reference evidence="4 5" key="1">
    <citation type="submission" date="2016-10" db="EMBL/GenBank/DDBJ databases">
        <authorList>
            <person name="de Groot N.N."/>
        </authorList>
    </citation>
    <scope>NUCLEOTIDE SEQUENCE [LARGE SCALE GENOMIC DNA]</scope>
    <source>
        <strain evidence="4 5">DSM 8423</strain>
    </source>
</reference>
<dbReference type="CDD" id="cd00254">
    <property type="entry name" value="LT-like"/>
    <property type="match status" value="1"/>
</dbReference>
<comment type="similarity">
    <text evidence="1">Belongs to the transglycosylase Slt family.</text>
</comment>
<keyword evidence="2" id="KW-0812">Transmembrane</keyword>
<dbReference type="Pfam" id="PF01464">
    <property type="entry name" value="SLT"/>
    <property type="match status" value="1"/>
</dbReference>
<name>A0A1H7XEL3_9BACT</name>
<dbReference type="PANTHER" id="PTHR37423:SF2">
    <property type="entry name" value="MEMBRANE-BOUND LYTIC MUREIN TRANSGLYCOSYLASE C"/>
    <property type="match status" value="1"/>
</dbReference>
<dbReference type="STRING" id="43775.SAMN04489760_11036"/>
<sequence>MCLNSSSSKSVQNSPLPNFPLRGVLFLIFAILLCPGYGYSDIYKYVDKSGIIHLTNAPTQTNIRYDLVMKEKRIIFSVAPRDITKYDDLIQKASEKYNIDSALIKAVIKAESNFNHRAVSPVGAKGLMQLMPATAADLQVQDAFHPENNIDGGVRYLRYLLRLFKDNLTLALAAYNAGEGAVARYNYTIPPYRETQNYVQRVLHYLNHYRNGGG</sequence>
<keyword evidence="2" id="KW-1133">Transmembrane helix</keyword>
<dbReference type="Gene3D" id="1.10.530.10">
    <property type="match status" value="1"/>
</dbReference>
<dbReference type="AlphaFoldDB" id="A0A1H7XEL3"/>
<organism evidence="4 5">
    <name type="scientific">Syntrophus gentianae</name>
    <dbReference type="NCBI Taxonomy" id="43775"/>
    <lineage>
        <taxon>Bacteria</taxon>
        <taxon>Pseudomonadati</taxon>
        <taxon>Thermodesulfobacteriota</taxon>
        <taxon>Syntrophia</taxon>
        <taxon>Syntrophales</taxon>
        <taxon>Syntrophaceae</taxon>
        <taxon>Syntrophus</taxon>
    </lineage>
</organism>
<evidence type="ECO:0000256" key="1">
    <source>
        <dbReference type="ARBA" id="ARBA00007734"/>
    </source>
</evidence>
<dbReference type="InterPro" id="IPR023346">
    <property type="entry name" value="Lysozyme-like_dom_sf"/>
</dbReference>
<protein>
    <submittedName>
        <fullName evidence="4">Transglycosylase SLT domain-containing protein</fullName>
    </submittedName>
</protein>
<gene>
    <name evidence="4" type="ORF">SAMN04489760_11036</name>
</gene>
<proteinExistence type="inferred from homology"/>
<dbReference type="OrthoDB" id="9781970at2"/>
<feature type="domain" description="Transglycosylase SLT" evidence="3">
    <location>
        <begin position="89"/>
        <end position="186"/>
    </location>
</feature>
<dbReference type="PANTHER" id="PTHR37423">
    <property type="entry name" value="SOLUBLE LYTIC MUREIN TRANSGLYCOSYLASE-RELATED"/>
    <property type="match status" value="1"/>
</dbReference>
<evidence type="ECO:0000313" key="4">
    <source>
        <dbReference type="EMBL" id="SEM31469.1"/>
    </source>
</evidence>
<dbReference type="InterPro" id="IPR008258">
    <property type="entry name" value="Transglycosylase_SLT_dom_1"/>
</dbReference>
<keyword evidence="2" id="KW-0472">Membrane</keyword>
<dbReference type="SUPFAM" id="SSF53955">
    <property type="entry name" value="Lysozyme-like"/>
    <property type="match status" value="1"/>
</dbReference>
<evidence type="ECO:0000256" key="2">
    <source>
        <dbReference type="SAM" id="Phobius"/>
    </source>
</evidence>
<dbReference type="EMBL" id="FOBS01000010">
    <property type="protein sequence ID" value="SEM31469.1"/>
    <property type="molecule type" value="Genomic_DNA"/>
</dbReference>
<dbReference type="Proteomes" id="UP000198744">
    <property type="component" value="Unassembled WGS sequence"/>
</dbReference>
<evidence type="ECO:0000313" key="5">
    <source>
        <dbReference type="Proteomes" id="UP000198744"/>
    </source>
</evidence>